<reference evidence="8" key="1">
    <citation type="submission" date="2022-11" db="UniProtKB">
        <authorList>
            <consortium name="WormBaseParasite"/>
        </authorList>
    </citation>
    <scope>IDENTIFICATION</scope>
</reference>
<dbReference type="SUPFAM" id="SSF101391">
    <property type="entry name" value="Hsp90 co-chaperone CDC37"/>
    <property type="match status" value="1"/>
</dbReference>
<proteinExistence type="predicted"/>
<dbReference type="Gene3D" id="6.10.140.250">
    <property type="match status" value="1"/>
</dbReference>
<organism evidence="7 8">
    <name type="scientific">Meloidogyne javanica</name>
    <name type="common">Root-knot nematode worm</name>
    <dbReference type="NCBI Taxonomy" id="6303"/>
    <lineage>
        <taxon>Eukaryota</taxon>
        <taxon>Metazoa</taxon>
        <taxon>Ecdysozoa</taxon>
        <taxon>Nematoda</taxon>
        <taxon>Chromadorea</taxon>
        <taxon>Rhabditida</taxon>
        <taxon>Tylenchina</taxon>
        <taxon>Tylenchomorpha</taxon>
        <taxon>Tylenchoidea</taxon>
        <taxon>Meloidogynidae</taxon>
        <taxon>Meloidogyninae</taxon>
        <taxon>Meloidogyne</taxon>
        <taxon>Meloidogyne incognita group</taxon>
    </lineage>
</organism>
<keyword evidence="1" id="KW-0143">Chaperone</keyword>
<dbReference type="GO" id="GO:0051087">
    <property type="term" value="F:protein-folding chaperone binding"/>
    <property type="evidence" value="ECO:0007669"/>
    <property type="project" value="TreeGrafter"/>
</dbReference>
<accession>A0A915LUV7</accession>
<evidence type="ECO:0000259" key="6">
    <source>
        <dbReference type="SMART" id="SM01071"/>
    </source>
</evidence>
<name>A0A915LUV7_MELJA</name>
<feature type="region of interest" description="Disordered" evidence="4">
    <location>
        <begin position="1"/>
        <end position="26"/>
    </location>
</feature>
<feature type="compositionally biased region" description="Polar residues" evidence="4">
    <location>
        <begin position="138"/>
        <end position="149"/>
    </location>
</feature>
<feature type="domain" description="Cdc37 N-terminal" evidence="6">
    <location>
        <begin position="2"/>
        <end position="125"/>
    </location>
</feature>
<dbReference type="GO" id="GO:0006457">
    <property type="term" value="P:protein folding"/>
    <property type="evidence" value="ECO:0007669"/>
    <property type="project" value="TreeGrafter"/>
</dbReference>
<dbReference type="AlphaFoldDB" id="A0A915LUV7"/>
<evidence type="ECO:0000313" key="8">
    <source>
        <dbReference type="WBParaSite" id="scaffold1976_cov162.g3987"/>
    </source>
</evidence>
<dbReference type="Pfam" id="PF08564">
    <property type="entry name" value="CDC37_C"/>
    <property type="match status" value="1"/>
</dbReference>
<dbReference type="PANTHER" id="PTHR12800">
    <property type="entry name" value="CDC37-RELATED"/>
    <property type="match status" value="1"/>
</dbReference>
<dbReference type="Proteomes" id="UP000887561">
    <property type="component" value="Unplaced"/>
</dbReference>
<dbReference type="GO" id="GO:0050821">
    <property type="term" value="P:protein stabilization"/>
    <property type="evidence" value="ECO:0007669"/>
    <property type="project" value="TreeGrafter"/>
</dbReference>
<evidence type="ECO:0000256" key="1">
    <source>
        <dbReference type="ARBA" id="ARBA00023186"/>
    </source>
</evidence>
<dbReference type="GO" id="GO:0005737">
    <property type="term" value="C:cytoplasm"/>
    <property type="evidence" value="ECO:0007669"/>
    <property type="project" value="TreeGrafter"/>
</dbReference>
<feature type="compositionally biased region" description="Basic and acidic residues" evidence="4">
    <location>
        <begin position="1"/>
        <end position="12"/>
    </location>
</feature>
<dbReference type="SMART" id="SM01069">
    <property type="entry name" value="CDC37_C"/>
    <property type="match status" value="1"/>
</dbReference>
<dbReference type="Pfam" id="PF11977">
    <property type="entry name" value="RNase_Zc3h12a"/>
    <property type="match status" value="1"/>
</dbReference>
<dbReference type="GO" id="GO:0051082">
    <property type="term" value="F:unfolded protein binding"/>
    <property type="evidence" value="ECO:0007669"/>
    <property type="project" value="TreeGrafter"/>
</dbReference>
<evidence type="ECO:0000256" key="4">
    <source>
        <dbReference type="SAM" id="MobiDB-lite"/>
    </source>
</evidence>
<feature type="coiled-coil region" evidence="3">
    <location>
        <begin position="55"/>
        <end position="109"/>
    </location>
</feature>
<dbReference type="Gene3D" id="3.40.50.11980">
    <property type="match status" value="1"/>
</dbReference>
<evidence type="ECO:0000256" key="3">
    <source>
        <dbReference type="SAM" id="Coils"/>
    </source>
</evidence>
<dbReference type="InterPro" id="IPR013855">
    <property type="entry name" value="Cdc37_N_dom"/>
</dbReference>
<sequence length="406" mass="47108">MAIDYSRWKDIEISDDEDDTHPNIDTPSLFRWRHKARLERMAEMKEEKEKVEGGKKEVLSRVQEIEEKLSNTNLDEKERIKLELERDNIRKQEEEYLRKEKELADKERLAPWNIDTIGKETWSRTIVNKVPKDKTSVKDPSSPSVSAQPKLSEDEEHRRLLDYFSKNETLLGEMSLLKGFDAMEEEVQSFKDRLRKRARDKREAYVAEAEASDKAKRVEASPGGLDPIEVLESLPEALREAFESQSMDKMFKVAETMDREVFNYHLQRCIDSGLWIPNAKEHEEKMAKEKEKEEEGIIPTKDVIKRMAIVDGCNVLHLCAGMGLHSRAEQQMFDQKKPDAIGLLLVVKKLFEEDFDVRIFISFSYMSENKVSNLFILQEFKSLGILTVVPPNVHDDIAILEYASQG</sequence>
<dbReference type="InterPro" id="IPR013873">
    <property type="entry name" value="Cdc37_C"/>
</dbReference>
<dbReference type="InterPro" id="IPR004918">
    <property type="entry name" value="Cdc37"/>
</dbReference>
<dbReference type="PANTHER" id="PTHR12800:SF4">
    <property type="entry name" value="HSP90 CO-CHAPERONE CDC37"/>
    <property type="match status" value="1"/>
</dbReference>
<dbReference type="Pfam" id="PF03234">
    <property type="entry name" value="CDC37_N"/>
    <property type="match status" value="1"/>
</dbReference>
<feature type="region of interest" description="Disordered" evidence="4">
    <location>
        <begin position="129"/>
        <end position="153"/>
    </location>
</feature>
<protein>
    <recommendedName>
        <fullName evidence="2">Hsp90 chaperone protein kinase-targeting subunit</fullName>
    </recommendedName>
</protein>
<evidence type="ECO:0000313" key="7">
    <source>
        <dbReference type="Proteomes" id="UP000887561"/>
    </source>
</evidence>
<dbReference type="WBParaSite" id="scaffold1976_cov162.g3987">
    <property type="protein sequence ID" value="scaffold1976_cov162.g3987"/>
    <property type="gene ID" value="scaffold1976_cov162.g3987"/>
</dbReference>
<evidence type="ECO:0000256" key="2">
    <source>
        <dbReference type="ARBA" id="ARBA00031396"/>
    </source>
</evidence>
<dbReference type="SMART" id="SM01071">
    <property type="entry name" value="CDC37_N"/>
    <property type="match status" value="1"/>
</dbReference>
<keyword evidence="3" id="KW-0175">Coiled coil</keyword>
<evidence type="ECO:0000259" key="5">
    <source>
        <dbReference type="SMART" id="SM01069"/>
    </source>
</evidence>
<feature type="domain" description="Cdc37 C-terminal" evidence="5">
    <location>
        <begin position="218"/>
        <end position="297"/>
    </location>
</feature>
<dbReference type="InterPro" id="IPR021869">
    <property type="entry name" value="RNase_Zc3h12_NYN"/>
</dbReference>
<dbReference type="GO" id="GO:0031072">
    <property type="term" value="F:heat shock protein binding"/>
    <property type="evidence" value="ECO:0007669"/>
    <property type="project" value="TreeGrafter"/>
</dbReference>
<dbReference type="GO" id="GO:0019901">
    <property type="term" value="F:protein kinase binding"/>
    <property type="evidence" value="ECO:0007669"/>
    <property type="project" value="InterPro"/>
</dbReference>
<keyword evidence="7" id="KW-1185">Reference proteome</keyword>